<dbReference type="OrthoDB" id="2520628at2759"/>
<name>A0A5C5FT74_9BASI</name>
<feature type="transmembrane region" description="Helical" evidence="2">
    <location>
        <begin position="162"/>
        <end position="185"/>
    </location>
</feature>
<evidence type="ECO:0000256" key="2">
    <source>
        <dbReference type="SAM" id="Phobius"/>
    </source>
</evidence>
<evidence type="ECO:0000256" key="1">
    <source>
        <dbReference type="SAM" id="MobiDB-lite"/>
    </source>
</evidence>
<feature type="transmembrane region" description="Helical" evidence="2">
    <location>
        <begin position="98"/>
        <end position="120"/>
    </location>
</feature>
<proteinExistence type="predicted"/>
<keyword evidence="4" id="KW-1185">Reference proteome</keyword>
<feature type="transmembrane region" description="Helical" evidence="2">
    <location>
        <begin position="30"/>
        <end position="48"/>
    </location>
</feature>
<keyword evidence="2" id="KW-0812">Transmembrane</keyword>
<feature type="transmembrane region" description="Helical" evidence="2">
    <location>
        <begin position="68"/>
        <end position="92"/>
    </location>
</feature>
<evidence type="ECO:0000313" key="3">
    <source>
        <dbReference type="EMBL" id="TNY19426.1"/>
    </source>
</evidence>
<keyword evidence="2" id="KW-1133">Transmembrane helix</keyword>
<sequence>MTIWDGSSSALLSRVGATHGWLSATTPHPAVPFSLFAIAHAVRVACAYRGIARAGGYDQQLGNFQAALVPLVLILGGSTVSSVLLGLVPGWVVTPVPVATYGLIPLVAAKTGLVSLILSLPTLPRETLFCLIDGFSRIMGMTTLGVDVVLTHPNAAVRSSPWAMVLVAFLSGGGGGMLVPMFGMFGPEWGFTTTPSFVKNGLSIDVWSAAFIGYIYATLIDAHPFFRHPVAYAFAHVPALRDFVDVPKGYLTHSARGSMLLQPAEAKIFCSLLLASMLFTSRLVLPSLRRSSSSSPLSGAKAAAAKQRKQLVAGVRDAQQAVASASASGVQTPGQGAKGKAGVRERKMQ</sequence>
<gene>
    <name evidence="3" type="ORF">DMC30DRAFT_412042</name>
</gene>
<keyword evidence="2" id="KW-0472">Membrane</keyword>
<dbReference type="EMBL" id="SOZI01000096">
    <property type="protein sequence ID" value="TNY19426.1"/>
    <property type="molecule type" value="Genomic_DNA"/>
</dbReference>
<accession>A0A5C5FT74</accession>
<feature type="region of interest" description="Disordered" evidence="1">
    <location>
        <begin position="324"/>
        <end position="349"/>
    </location>
</feature>
<dbReference type="Proteomes" id="UP000311382">
    <property type="component" value="Unassembled WGS sequence"/>
</dbReference>
<evidence type="ECO:0000313" key="4">
    <source>
        <dbReference type="Proteomes" id="UP000311382"/>
    </source>
</evidence>
<protein>
    <submittedName>
        <fullName evidence="3">Proteophosphoglycan ppg4</fullName>
    </submittedName>
</protein>
<comment type="caution">
    <text evidence="3">The sequence shown here is derived from an EMBL/GenBank/DDBJ whole genome shotgun (WGS) entry which is preliminary data.</text>
</comment>
<reference evidence="3 4" key="1">
    <citation type="submission" date="2019-03" db="EMBL/GenBank/DDBJ databases">
        <title>Rhodosporidium diobovatum UCD-FST 08-225 genome sequencing, assembly, and annotation.</title>
        <authorList>
            <person name="Fakankun I.U."/>
            <person name="Fristensky B."/>
            <person name="Levin D.B."/>
        </authorList>
    </citation>
    <scope>NUCLEOTIDE SEQUENCE [LARGE SCALE GENOMIC DNA]</scope>
    <source>
        <strain evidence="3 4">UCD-FST 08-225</strain>
    </source>
</reference>
<organism evidence="3 4">
    <name type="scientific">Rhodotorula diobovata</name>
    <dbReference type="NCBI Taxonomy" id="5288"/>
    <lineage>
        <taxon>Eukaryota</taxon>
        <taxon>Fungi</taxon>
        <taxon>Dikarya</taxon>
        <taxon>Basidiomycota</taxon>
        <taxon>Pucciniomycotina</taxon>
        <taxon>Microbotryomycetes</taxon>
        <taxon>Sporidiobolales</taxon>
        <taxon>Sporidiobolaceae</taxon>
        <taxon>Rhodotorula</taxon>
    </lineage>
</organism>
<dbReference type="AlphaFoldDB" id="A0A5C5FT74"/>
<feature type="transmembrane region" description="Helical" evidence="2">
    <location>
        <begin position="197"/>
        <end position="217"/>
    </location>
</feature>